<dbReference type="PANTHER" id="PTHR37836:SF2">
    <property type="entry name" value="DUF4038 DOMAIN-CONTAINING PROTEIN"/>
    <property type="match status" value="1"/>
</dbReference>
<feature type="chain" id="PRO_5046979655" evidence="1">
    <location>
        <begin position="19"/>
        <end position="597"/>
    </location>
</feature>
<reference evidence="4 5" key="1">
    <citation type="submission" date="2022-10" db="EMBL/GenBank/DDBJ databases">
        <title>Comparative genomics and taxonomic characterization of three novel marine species of genus Reichenbachiella exhibiting antioxidant and polysaccharide degradation activities.</title>
        <authorList>
            <person name="Muhammad N."/>
            <person name="Lee Y.-J."/>
            <person name="Ko J."/>
            <person name="Kim S.-G."/>
        </authorList>
    </citation>
    <scope>NUCLEOTIDE SEQUENCE [LARGE SCALE GENOMIC DNA]</scope>
    <source>
        <strain evidence="4 5">ABR2-5</strain>
    </source>
</reference>
<evidence type="ECO:0000313" key="4">
    <source>
        <dbReference type="EMBL" id="MCV9389287.1"/>
    </source>
</evidence>
<protein>
    <submittedName>
        <fullName evidence="4">DUF5060 domain-containing protein</fullName>
    </submittedName>
</protein>
<organism evidence="4 5">
    <name type="scientific">Reichenbachiella ulvae</name>
    <dbReference type="NCBI Taxonomy" id="2980104"/>
    <lineage>
        <taxon>Bacteria</taxon>
        <taxon>Pseudomonadati</taxon>
        <taxon>Bacteroidota</taxon>
        <taxon>Cytophagia</taxon>
        <taxon>Cytophagales</taxon>
        <taxon>Reichenbachiellaceae</taxon>
        <taxon>Reichenbachiella</taxon>
    </lineage>
</organism>
<evidence type="ECO:0000259" key="2">
    <source>
        <dbReference type="Pfam" id="PF12904"/>
    </source>
</evidence>
<dbReference type="PANTHER" id="PTHR37836">
    <property type="entry name" value="LMO1036 PROTEIN"/>
    <property type="match status" value="1"/>
</dbReference>
<comment type="caution">
    <text evidence="4">The sequence shown here is derived from an EMBL/GenBank/DDBJ whole genome shotgun (WGS) entry which is preliminary data.</text>
</comment>
<dbReference type="RefSeq" id="WP_264140210.1">
    <property type="nucleotide sequence ID" value="NZ_JAOYOD010000001.1"/>
</dbReference>
<dbReference type="InterPro" id="IPR024749">
    <property type="entry name" value="Collagen-bd_put"/>
</dbReference>
<dbReference type="Gene3D" id="3.20.20.80">
    <property type="entry name" value="Glycosidases"/>
    <property type="match status" value="1"/>
</dbReference>
<keyword evidence="5" id="KW-1185">Reference proteome</keyword>
<evidence type="ECO:0000256" key="1">
    <source>
        <dbReference type="SAM" id="SignalP"/>
    </source>
</evidence>
<feature type="domain" description="DUF5060" evidence="3">
    <location>
        <begin position="28"/>
        <end position="112"/>
    </location>
</feature>
<dbReference type="Proteomes" id="UP001300692">
    <property type="component" value="Unassembled WGS sequence"/>
</dbReference>
<accession>A0ABT3D066</accession>
<feature type="domain" description="Putative collagen-binding" evidence="2">
    <location>
        <begin position="518"/>
        <end position="594"/>
    </location>
</feature>
<gene>
    <name evidence="4" type="ORF">N7U62_21660</name>
</gene>
<sequence length="597" mass="68554">MKRIIFFGLLFSFLGLKAQEQATISGELKKWHKVTLDFVGPEVSESDEFNPFFNYRLNVNFTHSESGKSYMVPGYFAADGDAANSSATSGQVWRVHFAPDEVGVWAYEVQFRKGKWVAVSDRDTPGVSGEFMDGAKGQFMIEASDKTGRDFRAKGRLDYVGGQYLQFQETKDYFLKQGPDAPENFLSYVDFDGTFHNDGHKDHLVKKWEAHLVDWKEGDPTWQGGKGKAIIGAMNYLAEKKLNSVSFLTMNIVGDDQNVFPYVDYDTYDRFDVSKLDQWEILFEHADRLGLFLHFKTMEMENQGLLDHGGVGAYTKLYYRELIARYSHHLALNWNMCEENGDWVKNHKTPPQFKYERLSMAGYFHDHDPYQHHIVIHNGNMFEDILGSNSMYTGLSIQTHHEDFHLVHPWVIEWRNKSVEAGKPWAIAVDEPGDAQHSLMPDKDDPSHDVARKNALWGGMMAGAWGLEWYFGYKHDHSDLTCEDYRSRDAFWDQCVIALDFFNSLPFWEMQPADQLIDNGNYVFAKPGEIYVVYFKTGEKSKLDLSAAQGELEGRWFNPRSGDYLKKTIKVKGGSSVELTGPKKDDDQDWTLLLTKK</sequence>
<evidence type="ECO:0000259" key="3">
    <source>
        <dbReference type="Pfam" id="PF16586"/>
    </source>
</evidence>
<dbReference type="Pfam" id="PF12904">
    <property type="entry name" value="Collagen_bind_2"/>
    <property type="match status" value="1"/>
</dbReference>
<dbReference type="Pfam" id="PF16586">
    <property type="entry name" value="DUF5060"/>
    <property type="match status" value="1"/>
</dbReference>
<keyword evidence="1" id="KW-0732">Signal</keyword>
<dbReference type="Gene3D" id="2.60.40.10">
    <property type="entry name" value="Immunoglobulins"/>
    <property type="match status" value="1"/>
</dbReference>
<dbReference type="InterPro" id="IPR013783">
    <property type="entry name" value="Ig-like_fold"/>
</dbReference>
<feature type="signal peptide" evidence="1">
    <location>
        <begin position="1"/>
        <end position="18"/>
    </location>
</feature>
<dbReference type="EMBL" id="JAOYOD010000001">
    <property type="protein sequence ID" value="MCV9389287.1"/>
    <property type="molecule type" value="Genomic_DNA"/>
</dbReference>
<name>A0ABT3D066_9BACT</name>
<dbReference type="InterPro" id="IPR032260">
    <property type="entry name" value="DUF5060"/>
</dbReference>
<proteinExistence type="predicted"/>
<evidence type="ECO:0000313" key="5">
    <source>
        <dbReference type="Proteomes" id="UP001300692"/>
    </source>
</evidence>